<dbReference type="SMART" id="SM00147">
    <property type="entry name" value="RasGEF"/>
    <property type="match status" value="1"/>
</dbReference>
<dbReference type="Pfam" id="PF00618">
    <property type="entry name" value="RasGEF_N"/>
    <property type="match status" value="1"/>
</dbReference>
<feature type="region of interest" description="Disordered" evidence="3">
    <location>
        <begin position="93"/>
        <end position="118"/>
    </location>
</feature>
<dbReference type="PROSITE" id="PS50212">
    <property type="entry name" value="RASGEF_NTER"/>
    <property type="match status" value="1"/>
</dbReference>
<dbReference type="GO" id="GO:0005085">
    <property type="term" value="F:guanyl-nucleotide exchange factor activity"/>
    <property type="evidence" value="ECO:0007669"/>
    <property type="project" value="UniProtKB-KW"/>
</dbReference>
<dbReference type="OrthoDB" id="546434at2759"/>
<gene>
    <name evidence="6" type="ORF">BCR42DRAFT_403324</name>
</gene>
<evidence type="ECO:0000259" key="5">
    <source>
        <dbReference type="PROSITE" id="PS50212"/>
    </source>
</evidence>
<feature type="region of interest" description="Disordered" evidence="3">
    <location>
        <begin position="838"/>
        <end position="860"/>
    </location>
</feature>
<dbReference type="InterPro" id="IPR000651">
    <property type="entry name" value="Ras-like_Gua-exchang_fac_N"/>
</dbReference>
<dbReference type="CDD" id="cd06224">
    <property type="entry name" value="REM"/>
    <property type="match status" value="1"/>
</dbReference>
<dbReference type="EMBL" id="MCGE01000002">
    <property type="protein sequence ID" value="ORZ24624.1"/>
    <property type="molecule type" value="Genomic_DNA"/>
</dbReference>
<feature type="domain" description="N-terminal Ras-GEF" evidence="5">
    <location>
        <begin position="233"/>
        <end position="360"/>
    </location>
</feature>
<dbReference type="PANTHER" id="PTHR23113">
    <property type="entry name" value="GUANINE NUCLEOTIDE EXCHANGE FACTOR"/>
    <property type="match status" value="1"/>
</dbReference>
<reference evidence="6 7" key="1">
    <citation type="submission" date="2016-07" db="EMBL/GenBank/DDBJ databases">
        <title>Pervasive Adenine N6-methylation of Active Genes in Fungi.</title>
        <authorList>
            <consortium name="DOE Joint Genome Institute"/>
            <person name="Mondo S.J."/>
            <person name="Dannebaum R.O."/>
            <person name="Kuo R.C."/>
            <person name="Labutti K."/>
            <person name="Haridas S."/>
            <person name="Kuo A."/>
            <person name="Salamov A."/>
            <person name="Ahrendt S.R."/>
            <person name="Lipzen A."/>
            <person name="Sullivan W."/>
            <person name="Andreopoulos W.B."/>
            <person name="Clum A."/>
            <person name="Lindquist E."/>
            <person name="Daum C."/>
            <person name="Ramamoorthy G.K."/>
            <person name="Gryganskyi A."/>
            <person name="Culley D."/>
            <person name="Magnuson J.K."/>
            <person name="James T.Y."/>
            <person name="O'Malley M.A."/>
            <person name="Stajich J.E."/>
            <person name="Spatafora J.W."/>
            <person name="Visel A."/>
            <person name="Grigoriev I.V."/>
        </authorList>
    </citation>
    <scope>NUCLEOTIDE SEQUENCE [LARGE SCALE GENOMIC DNA]</scope>
    <source>
        <strain evidence="6 7">NRRL 1336</strain>
    </source>
</reference>
<dbReference type="GO" id="GO:0005886">
    <property type="term" value="C:plasma membrane"/>
    <property type="evidence" value="ECO:0007669"/>
    <property type="project" value="TreeGrafter"/>
</dbReference>
<name>A0A1X2IZ62_9FUNG</name>
<feature type="region of interest" description="Disordered" evidence="3">
    <location>
        <begin position="176"/>
        <end position="216"/>
    </location>
</feature>
<dbReference type="InterPro" id="IPR008937">
    <property type="entry name" value="Ras-like_GEF"/>
</dbReference>
<dbReference type="Pfam" id="PF00617">
    <property type="entry name" value="RasGEF"/>
    <property type="match status" value="1"/>
</dbReference>
<dbReference type="SMART" id="SM00229">
    <property type="entry name" value="RasGEFN"/>
    <property type="match status" value="1"/>
</dbReference>
<feature type="compositionally biased region" description="Basic and acidic residues" evidence="3">
    <location>
        <begin position="38"/>
        <end position="48"/>
    </location>
</feature>
<feature type="domain" description="Ras-GEF" evidence="4">
    <location>
        <begin position="454"/>
        <end position="775"/>
    </location>
</feature>
<feature type="compositionally biased region" description="Basic and acidic residues" evidence="3">
    <location>
        <begin position="205"/>
        <end position="216"/>
    </location>
</feature>
<dbReference type="InterPro" id="IPR023578">
    <property type="entry name" value="Ras_GEF_dom_sf"/>
</dbReference>
<evidence type="ECO:0000256" key="1">
    <source>
        <dbReference type="ARBA" id="ARBA00022658"/>
    </source>
</evidence>
<sequence>MAIEALLPDKLYDSFYQNHSSHNKSSNNSNNNNTIQPNRREIKGRRSDSVLSSLISPPSIDSTPMIKRRNSLIITTEHYYDDPYFFNEFPSLSPTEQQPTTTKVNTSKASTISSSDSSYFSAKSSSLHSFVEPIEPIEPIETAETVETVESDPATPIPIPQPSIPVSPLVEYNTKEVLPGTTKRKNTIRQLTGPPPLHQPGQSKKSREKDGSPLYHVFDKNGRQIMVLEILAGKPKMVAATKEQLLLKLADESPQDFDYVDAYLLNHTSFTSSSELLDDLIARFHLEPSPGHYDYFNQWQKRIQIKTLNVLSRWIKLQFSDFIQNRSLLFRVEEFCGNDLVSAGFTTESEMIKDSIYAQAFGHHTQYDHNHYDYSPCTASTPPLATSRNNFGMNTAYPIVDTTPPDSPLLSAHYQLHHHSSHYHQHQHQYSSHHFYQQRHSNNNNSISPFLSFNAKDIAKYLTLADYHLIKQIKPQDYLDNHWRDIQYNDISLSEIGSKGDFIGILTKRANMINHWIIHELATAKTSKQRKTILRKLIETSKLCLEWNNFHTSMVLTMGLLSHPVQKMEESWQSLSNRDKTTFSSLKKLVDVSHNMGHYRHALHEGLHPDLSVKRREPYIHSTTPTIKDIASGKSSPLSSFKEQHHHTSSPLLSLASSNNSPTCSFPTLLFFPVVLKDLAFLMDGNSNTYGQQKQQQCNKIGHSDNTDDDDDILINFAKFSSLAQYVTKVVQSTMGNYWFAMELGHFPFLPALPRTSTDSLFGTYYTNANTSAPVVHSCAIPYSPTRSSISTVSSSITNQFDHYPPPSGHSYSLSSASSASASTSCAAKHQYQSYHHQQSFPGTGSIKQQNHYHQPLPLASPPPVTSSLDWMAETIEQRLLGVSTCYGDPHCESRLDQTLKTSF</sequence>
<dbReference type="InterPro" id="IPR001895">
    <property type="entry name" value="RASGEF_cat_dom"/>
</dbReference>
<dbReference type="GO" id="GO:0007265">
    <property type="term" value="P:Ras protein signal transduction"/>
    <property type="evidence" value="ECO:0007669"/>
    <property type="project" value="TreeGrafter"/>
</dbReference>
<evidence type="ECO:0000313" key="6">
    <source>
        <dbReference type="EMBL" id="ORZ24624.1"/>
    </source>
</evidence>
<feature type="region of interest" description="Disordered" evidence="3">
    <location>
        <begin position="17"/>
        <end position="57"/>
    </location>
</feature>
<organism evidence="6 7">
    <name type="scientific">Absidia repens</name>
    <dbReference type="NCBI Taxonomy" id="90262"/>
    <lineage>
        <taxon>Eukaryota</taxon>
        <taxon>Fungi</taxon>
        <taxon>Fungi incertae sedis</taxon>
        <taxon>Mucoromycota</taxon>
        <taxon>Mucoromycotina</taxon>
        <taxon>Mucoromycetes</taxon>
        <taxon>Mucorales</taxon>
        <taxon>Cunninghamellaceae</taxon>
        <taxon>Absidia</taxon>
    </lineage>
</organism>
<dbReference type="SUPFAM" id="SSF48366">
    <property type="entry name" value="Ras GEF"/>
    <property type="match status" value="1"/>
</dbReference>
<proteinExistence type="predicted"/>
<dbReference type="Gene3D" id="1.20.870.10">
    <property type="entry name" value="Son of sevenless (SoS) protein Chain: S domain 1"/>
    <property type="match status" value="1"/>
</dbReference>
<dbReference type="Gene3D" id="1.10.840.10">
    <property type="entry name" value="Ras guanine-nucleotide exchange factors catalytic domain"/>
    <property type="match status" value="1"/>
</dbReference>
<keyword evidence="7" id="KW-1185">Reference proteome</keyword>
<evidence type="ECO:0000256" key="3">
    <source>
        <dbReference type="SAM" id="MobiDB-lite"/>
    </source>
</evidence>
<dbReference type="STRING" id="90262.A0A1X2IZ62"/>
<evidence type="ECO:0000256" key="2">
    <source>
        <dbReference type="PROSITE-ProRule" id="PRU00168"/>
    </source>
</evidence>
<feature type="compositionally biased region" description="Polar residues" evidence="3">
    <location>
        <begin position="841"/>
        <end position="853"/>
    </location>
</feature>
<feature type="compositionally biased region" description="Low complexity" evidence="3">
    <location>
        <begin position="18"/>
        <end position="33"/>
    </location>
</feature>
<evidence type="ECO:0000259" key="4">
    <source>
        <dbReference type="PROSITE" id="PS50009"/>
    </source>
</evidence>
<comment type="caution">
    <text evidence="6">The sequence shown here is derived from an EMBL/GenBank/DDBJ whole genome shotgun (WGS) entry which is preliminary data.</text>
</comment>
<keyword evidence="1 2" id="KW-0344">Guanine-nucleotide releasing factor</keyword>
<dbReference type="PANTHER" id="PTHR23113:SF99">
    <property type="entry name" value="RASGEF DOMAIN-CONTAINING PROTEIN"/>
    <property type="match status" value="1"/>
</dbReference>
<dbReference type="AlphaFoldDB" id="A0A1X2IZ62"/>
<accession>A0A1X2IZ62</accession>
<dbReference type="PROSITE" id="PS50009">
    <property type="entry name" value="RASGEF_CAT"/>
    <property type="match status" value="1"/>
</dbReference>
<protein>
    <submittedName>
        <fullName evidence="6">Ras guanine nucleotide exchange factor domain-containing protein</fullName>
    </submittedName>
</protein>
<dbReference type="InterPro" id="IPR036964">
    <property type="entry name" value="RASGEF_cat_dom_sf"/>
</dbReference>
<feature type="compositionally biased region" description="Polar residues" evidence="3">
    <location>
        <begin position="93"/>
        <end position="106"/>
    </location>
</feature>
<evidence type="ECO:0000313" key="7">
    <source>
        <dbReference type="Proteomes" id="UP000193560"/>
    </source>
</evidence>
<feature type="compositionally biased region" description="Low complexity" evidence="3">
    <location>
        <begin position="107"/>
        <end position="118"/>
    </location>
</feature>
<dbReference type="Proteomes" id="UP000193560">
    <property type="component" value="Unassembled WGS sequence"/>
</dbReference>